<dbReference type="Pfam" id="PF13229">
    <property type="entry name" value="Beta_helix"/>
    <property type="match status" value="1"/>
</dbReference>
<feature type="region of interest" description="Disordered" evidence="8">
    <location>
        <begin position="337"/>
        <end position="377"/>
    </location>
</feature>
<feature type="signal peptide" evidence="10">
    <location>
        <begin position="1"/>
        <end position="29"/>
    </location>
</feature>
<evidence type="ECO:0000256" key="6">
    <source>
        <dbReference type="ARBA" id="ARBA00023136"/>
    </source>
</evidence>
<dbReference type="InterPro" id="IPR011050">
    <property type="entry name" value="Pectin_lyase_fold/virulence"/>
</dbReference>
<keyword evidence="13" id="KW-1185">Reference proteome</keyword>
<evidence type="ECO:0000256" key="10">
    <source>
        <dbReference type="SAM" id="SignalP"/>
    </source>
</evidence>
<proteinExistence type="predicted"/>
<organism evidence="12 13">
    <name type="scientific">Cymbomonas tetramitiformis</name>
    <dbReference type="NCBI Taxonomy" id="36881"/>
    <lineage>
        <taxon>Eukaryota</taxon>
        <taxon>Viridiplantae</taxon>
        <taxon>Chlorophyta</taxon>
        <taxon>Pyramimonadophyceae</taxon>
        <taxon>Pyramimonadales</taxon>
        <taxon>Pyramimonadaceae</taxon>
        <taxon>Cymbomonas</taxon>
    </lineage>
</organism>
<evidence type="ECO:0000256" key="7">
    <source>
        <dbReference type="ARBA" id="ARBA00023237"/>
    </source>
</evidence>
<evidence type="ECO:0000256" key="2">
    <source>
        <dbReference type="ARBA" id="ARBA00004442"/>
    </source>
</evidence>
<keyword evidence="9" id="KW-0812">Transmembrane</keyword>
<feature type="domain" description="Right handed beta helix" evidence="11">
    <location>
        <begin position="997"/>
        <end position="1128"/>
    </location>
</feature>
<keyword evidence="4" id="KW-0964">Secreted</keyword>
<dbReference type="SUPFAM" id="SSF51126">
    <property type="entry name" value="Pectin lyase-like"/>
    <property type="match status" value="3"/>
</dbReference>
<dbReference type="GO" id="GO:0005576">
    <property type="term" value="C:extracellular region"/>
    <property type="evidence" value="ECO:0007669"/>
    <property type="project" value="UniProtKB-SubCell"/>
</dbReference>
<evidence type="ECO:0000256" key="1">
    <source>
        <dbReference type="ARBA" id="ARBA00004196"/>
    </source>
</evidence>
<protein>
    <recommendedName>
        <fullName evidence="11">Right handed beta helix domain-containing protein</fullName>
    </recommendedName>
</protein>
<feature type="transmembrane region" description="Helical" evidence="9">
    <location>
        <begin position="1745"/>
        <end position="1770"/>
    </location>
</feature>
<comment type="caution">
    <text evidence="12">The sequence shown here is derived from an EMBL/GenBank/DDBJ whole genome shotgun (WGS) entry which is preliminary data.</text>
</comment>
<feature type="transmembrane region" description="Helical" evidence="9">
    <location>
        <begin position="1598"/>
        <end position="1621"/>
    </location>
</feature>
<feature type="chain" id="PRO_5042197062" description="Right handed beta helix domain-containing protein" evidence="10">
    <location>
        <begin position="30"/>
        <end position="2336"/>
    </location>
</feature>
<dbReference type="PANTHER" id="PTHR11319:SF35">
    <property type="entry name" value="OUTER MEMBRANE PROTEIN PMPC-RELATED"/>
    <property type="match status" value="1"/>
</dbReference>
<keyword evidence="9" id="KW-1133">Transmembrane helix</keyword>
<keyword evidence="5 10" id="KW-0732">Signal</keyword>
<evidence type="ECO:0000256" key="5">
    <source>
        <dbReference type="ARBA" id="ARBA00022729"/>
    </source>
</evidence>
<feature type="transmembrane region" description="Helical" evidence="9">
    <location>
        <begin position="1853"/>
        <end position="1875"/>
    </location>
</feature>
<keyword evidence="6 9" id="KW-0472">Membrane</keyword>
<dbReference type="InterPro" id="IPR035914">
    <property type="entry name" value="Sperma_CUB_dom_sf"/>
</dbReference>
<evidence type="ECO:0000256" key="3">
    <source>
        <dbReference type="ARBA" id="ARBA00004613"/>
    </source>
</evidence>
<feature type="transmembrane region" description="Helical" evidence="9">
    <location>
        <begin position="1706"/>
        <end position="1725"/>
    </location>
</feature>
<dbReference type="InterPro" id="IPR039448">
    <property type="entry name" value="Beta_helix"/>
</dbReference>
<reference evidence="12 13" key="1">
    <citation type="journal article" date="2015" name="Genome Biol. Evol.">
        <title>Comparative Genomics of a Bacterivorous Green Alga Reveals Evolutionary Causalities and Consequences of Phago-Mixotrophic Mode of Nutrition.</title>
        <authorList>
            <person name="Burns J.A."/>
            <person name="Paasch A."/>
            <person name="Narechania A."/>
            <person name="Kim E."/>
        </authorList>
    </citation>
    <scope>NUCLEOTIDE SEQUENCE [LARGE SCALE GENOMIC DNA]</scope>
    <source>
        <strain evidence="12 13">PLY_AMNH</strain>
    </source>
</reference>
<dbReference type="Proteomes" id="UP001190700">
    <property type="component" value="Unassembled WGS sequence"/>
</dbReference>
<keyword evidence="7" id="KW-0998">Cell outer membrane</keyword>
<evidence type="ECO:0000313" key="13">
    <source>
        <dbReference type="Proteomes" id="UP001190700"/>
    </source>
</evidence>
<dbReference type="NCBIfam" id="TIGR01376">
    <property type="entry name" value="POMP_repeat"/>
    <property type="match status" value="1"/>
</dbReference>
<name>A0AAE0EQN8_9CHLO</name>
<comment type="subcellular location">
    <subcellularLocation>
        <location evidence="1">Cell envelope</location>
    </subcellularLocation>
    <subcellularLocation>
        <location evidence="2">Cell outer membrane</location>
    </subcellularLocation>
    <subcellularLocation>
        <location evidence="3">Secreted</location>
    </subcellularLocation>
</comment>
<gene>
    <name evidence="12" type="ORF">CYMTET_54482</name>
</gene>
<feature type="compositionally biased region" description="Pro residues" evidence="8">
    <location>
        <begin position="342"/>
        <end position="375"/>
    </location>
</feature>
<evidence type="ECO:0000313" key="12">
    <source>
        <dbReference type="EMBL" id="KAK3235300.1"/>
    </source>
</evidence>
<accession>A0AAE0EQN8</accession>
<dbReference type="SUPFAM" id="SSF49854">
    <property type="entry name" value="Spermadhesin, CUB domain"/>
    <property type="match status" value="2"/>
</dbReference>
<dbReference type="SUPFAM" id="SSF57184">
    <property type="entry name" value="Growth factor receptor domain"/>
    <property type="match status" value="1"/>
</dbReference>
<evidence type="ECO:0000256" key="8">
    <source>
        <dbReference type="SAM" id="MobiDB-lite"/>
    </source>
</evidence>
<evidence type="ECO:0000259" key="11">
    <source>
        <dbReference type="Pfam" id="PF13229"/>
    </source>
</evidence>
<evidence type="ECO:0000256" key="4">
    <source>
        <dbReference type="ARBA" id="ARBA00022525"/>
    </source>
</evidence>
<dbReference type="EMBL" id="LGRX02035322">
    <property type="protein sequence ID" value="KAK3235300.1"/>
    <property type="molecule type" value="Genomic_DNA"/>
</dbReference>
<evidence type="ECO:0000256" key="9">
    <source>
        <dbReference type="SAM" id="Phobius"/>
    </source>
</evidence>
<dbReference type="InterPro" id="IPR009030">
    <property type="entry name" value="Growth_fac_rcpt_cys_sf"/>
</dbReference>
<sequence length="2336" mass="248922">MVLGMRILSLLAHLLIQVIFHEFVYSSAAVGTGAGLATEEQVRIVNAKAISEIHQTGGREPLPSFSKLDHDTDGNIASYDHNVRQRRAELSQTIAAASSPSRAPATRMLLTGEDAGRNRGTVFTVTSGLCTLSSASTCILSPNYPSNYNSYDSCEFSVNGSAKLEVIAFETESNYDFFYVDSERYAGEAGPSDVLVNQYTSLRFTSDSSTEKAGFEICAVDDVIQPPPPPRLLSTSSSVFTVTSGLCTLSSASTCILSPNYPSNYNSYDSCEFSVNGSAKLEVIAFETESNYDFFYVDSERYAGEAGPSDVRVNQYTSLRFTSDSSNEKVGFEICAVDDGSPPVPGPPPSPPHPLPPPPLPPPCPEYPPRPPAPPGLNFTFDTSTSECTAYLTDAIHGQDHLEEALTDDCHTTIVLFVDIMLQEPLDLYRNQMYDGYGSEFLAIIQRSLYLRGECGALACTIDGGALTGAYGGWMGRFLDMEGRFNLTLSALHLTNFQAGVSHALVVHVYNSVFTQNTAVDGYGGALRAEQSANIYDSLFDSNTAAGFGIGGALYVKDAAHIHHSNFTGNVGFFGGAFYVQLYEVHISNSIFTNNIAELSTGSASGEGGAFHAGGAGYLRTVTMADCAFSGNWAGAKGGVFQGAFDTSEREPVEVHNCLFSNNSAATDGGVFHLTEFVELQISHSIFQNNSALDGGILHLTTDDLRNENAITAAVHINGSIFDYNSARNVGGIGKTIPGSPESPMALSIYDSTFSYSHCDASGGVFDLEYATVLIQGSNFISNSAAEDGGALHLVRSAVSIYNSTFDENAAQGGGGAMSASKTNATIQDSIFSSNQANVDGGAVAMTSGLLLVLDGSAFNDNVAGANGGALNLGDIEECRVSSTLLQGNSAEGGGAIFVRGSLVFMFAATDFEQNSAALQGGAVYCSSGSRLVAEDPITLSRNEAEQGGGLYISRSSVTFKSGGLLYGNAATKEGGAICMQSSEGGQSSERAELFASDVEIASNSVSEFSGGGISASANSRIELEHCLVHRNEAVLGSGGGIYAMNAALEVLAGSEISGNRAYTEGAGLALLGANMTLELSSSVIDANDAGAGGGGMAVSGGHVFIYNRSVISRNVGGNGGAILATSFVHLSIVDSEVVGNVAHATASMPAAGVLLMEGAAGEVEGALFEAQQGSALRAAASSSVVVRSTTFLNNSVASVGAAGAGLLGEERSTVVLEDCRFAHNVAVNGSAAHISGNASLARCTFESNEALANGPVYLSLEGLVDFSDSCFSGNSATNGAALFLVEPSAEVRSSFVQMKFEHNRAAGGASVAFWEPLDPFTNSTDRHPGCTNCTTWNNTAGYSTTDGYATPFADIRVNATQADAAGGWPLQQPVRGELVDLYGTVMSTASFEVRLDSVCPVTGTKSVVAESGVASFDGLTLSGVPGSQCAVSLATQVAAAEVVRWTSQPLRYCVPGELYDAGAGKCFPCPRDHLGFDNETNECVDCSAVDGIECTGGADYFILAGYWLPPMADSCTDAACLVERVLPCDVAAACDTAEDRRAGTGAHTVHGLQLCARQSGYFSGVKCGGTSTVVCGSGFYADLESTACVECPARQPLLAGIIASVIGTAVGILVILYLIFGSMKQQPIRSSSRRESDVGAISIELAQELAETWDGASGLVSDILSQPEFFEKLSQAGKTLGLALGYFQVIGQLGNVFRARLVPNIMLDFTSGLYVFSLDISTVFKTECVTYHFASTYSDMSPFWVTFYQAVLTPWALILGFGAMFRLYIKLYNHQNASLGTATLQQMNLTTFYQFASFTLFLETYFHPAVSTSIMHLFNCEDYWYEDTQHTESFLVPGSDIKCDTGEYHVGLFFAAFTICFYLSGFPVGVFLYMRRARQYYRCSFRTEDAVASWDWMIQRGWKPWQAASTRTVHTNPLSSGHVINSLEDLRQKGQSRVELYVPASAVTLSNEDVETEGKSLEVADDRKAISVDTSYSPRVRALLQVIHTEDEVEPCVQVTLQASSAGSVPEVCEGDAAPADARGAGTAHTLDQMDTDAPQEKVATVILDGGRSCQARVHMKFVEGKEGTLLCTPVTWLDNENVQKVLGSTFLSSFEDRHYFWQCYEIGRRVLQTGAVLLVEMLTDEETAVAYALLISVVALCVHLRFRPFIENDDDSLMTAILSSQAITQFGIICIKVTEKSKESLGYLMVLSQAVVIAYSIKLVSPAIQDLLQIVFRTRVVQRGFVLLKKMFEHPKKKRTRNCEGGRHCGVDACREEAFPGAGYPRAPSSQRSGVQRRWAKAIRETVLDGKANHFKVDGKDDAKLGKIIFYLKTQFENAVLDVSPFDFDDINKE</sequence>
<dbReference type="PANTHER" id="PTHR11319">
    <property type="entry name" value="G PROTEIN-COUPLED RECEPTOR-RELATED"/>
    <property type="match status" value="1"/>
</dbReference>
<dbReference type="InterPro" id="IPR003368">
    <property type="entry name" value="POMP_repeat"/>
</dbReference>
<dbReference type="Gene3D" id="2.60.120.290">
    <property type="entry name" value="Spermadhesin, CUB domain"/>
    <property type="match status" value="2"/>
</dbReference>